<gene>
    <name evidence="2" type="ORF">EM308_05215</name>
</gene>
<dbReference type="KEGG" id="fgl:EM308_05215"/>
<accession>A0AAC9N6J8</accession>
<protein>
    <recommendedName>
        <fullName evidence="1">Peptidase S50 domain-containing protein</fullName>
    </recommendedName>
</protein>
<dbReference type="EMBL" id="CP017479">
    <property type="protein sequence ID" value="AOW08953.1"/>
    <property type="molecule type" value="Genomic_DNA"/>
</dbReference>
<dbReference type="AlphaFoldDB" id="A0AAC9N6J8"/>
<reference evidence="2 3" key="1">
    <citation type="submission" date="2016-10" db="EMBL/GenBank/DDBJ databases">
        <title>Flavobacterium gilvum sp. nov., isolated from stream water.</title>
        <authorList>
            <person name="Shin S.-K."/>
            <person name="Cho Y.-J."/>
            <person name="Yi H."/>
        </authorList>
    </citation>
    <scope>NUCLEOTIDE SEQUENCE [LARGE SCALE GENOMIC DNA]</scope>
    <source>
        <strain evidence="2 3">EM1308</strain>
    </source>
</reference>
<organism evidence="2 3">
    <name type="scientific">Flavobacterium gilvum</name>
    <dbReference type="NCBI Taxonomy" id="1492737"/>
    <lineage>
        <taxon>Bacteria</taxon>
        <taxon>Pseudomonadati</taxon>
        <taxon>Bacteroidota</taxon>
        <taxon>Flavobacteriia</taxon>
        <taxon>Flavobacteriales</taxon>
        <taxon>Flavobacteriaceae</taxon>
        <taxon>Flavobacterium</taxon>
    </lineage>
</organism>
<evidence type="ECO:0000313" key="3">
    <source>
        <dbReference type="Proteomes" id="UP000175968"/>
    </source>
</evidence>
<feature type="domain" description="Peptidase S50" evidence="1">
    <location>
        <begin position="236"/>
        <end position="267"/>
    </location>
</feature>
<sequence length="267" mass="32122">MKESDYLRLIGETYFETIFMVGSVTKEPRNEVRKKLFRQILMRSQKVAQIKYFVTNDEFLFQCQKAVETLRIYCEKKTQEIRKKLPLLTQEEIDDLKNGWYYIDMEFLIPETVKKVNGKTTYTNVILCNNDFKFIEECFENFSFEPLDRYRPEPPDLSNTPSFEFANQFDSVNETIVYEYFKKNLVDTKYLSANDLNLFLELAFEKMKIPQEKMSFNLKTQNRIVKIFYNYYKIIAGKPYGKQQKYLNLLRDYFIGFENLDLKNFSK</sequence>
<dbReference type="Proteomes" id="UP000175968">
    <property type="component" value="Chromosome"/>
</dbReference>
<dbReference type="RefSeq" id="WP_035633436.1">
    <property type="nucleotide sequence ID" value="NZ_CP017479.1"/>
</dbReference>
<proteinExistence type="predicted"/>
<name>A0AAC9N6J8_9FLAO</name>
<evidence type="ECO:0000259" key="1">
    <source>
        <dbReference type="PROSITE" id="PS51548"/>
    </source>
</evidence>
<dbReference type="PROSITE" id="PS51548">
    <property type="entry name" value="BIRNAVIRUS_VP4_PRO"/>
    <property type="match status" value="1"/>
</dbReference>
<evidence type="ECO:0000313" key="2">
    <source>
        <dbReference type="EMBL" id="AOW08953.1"/>
    </source>
</evidence>
<dbReference type="InterPro" id="IPR025775">
    <property type="entry name" value="Birna_VP4_Prtase_dom"/>
</dbReference>
<keyword evidence="3" id="KW-1185">Reference proteome</keyword>